<name>A0ABS8UD79_9GAMM</name>
<dbReference type="RefSeq" id="WP_232135539.1">
    <property type="nucleotide sequence ID" value="NZ_JAJQKU010000002.1"/>
</dbReference>
<protein>
    <recommendedName>
        <fullName evidence="3">Restriction endonuclease</fullName>
    </recommendedName>
</protein>
<reference evidence="1" key="1">
    <citation type="submission" date="2021-12" db="EMBL/GenBank/DDBJ databases">
        <authorList>
            <person name="Ulrich A."/>
        </authorList>
    </citation>
    <scope>NUCLEOTIDE SEQUENCE</scope>
    <source>
        <strain evidence="1">A1P009</strain>
    </source>
</reference>
<dbReference type="Proteomes" id="UP001430360">
    <property type="component" value="Unassembled WGS sequence"/>
</dbReference>
<evidence type="ECO:0000313" key="2">
    <source>
        <dbReference type="Proteomes" id="UP001430360"/>
    </source>
</evidence>
<reference evidence="1" key="2">
    <citation type="journal article" date="2022" name="Syst. Appl. Microbiol.">
        <title>Physiological and genomic characterisation of Luteimonas fraxinea sp. nov., a bacterial species associated with trees tolerant to ash dieback.</title>
        <authorList>
            <person name="Ulrich K."/>
            <person name="Becker R."/>
            <person name="Behrendt U."/>
            <person name="Kube M."/>
            <person name="Schneck V."/>
            <person name="Ulrich A."/>
        </authorList>
    </citation>
    <scope>NUCLEOTIDE SEQUENCE</scope>
    <source>
        <strain evidence="1">A1P009</strain>
    </source>
</reference>
<organism evidence="1 2">
    <name type="scientific">Luteimonas fraxinea</name>
    <dbReference type="NCBI Taxonomy" id="2901869"/>
    <lineage>
        <taxon>Bacteria</taxon>
        <taxon>Pseudomonadati</taxon>
        <taxon>Pseudomonadota</taxon>
        <taxon>Gammaproteobacteria</taxon>
        <taxon>Lysobacterales</taxon>
        <taxon>Lysobacteraceae</taxon>
        <taxon>Luteimonas</taxon>
    </lineage>
</organism>
<comment type="caution">
    <text evidence="1">The sequence shown here is derived from an EMBL/GenBank/DDBJ whole genome shotgun (WGS) entry which is preliminary data.</text>
</comment>
<proteinExistence type="predicted"/>
<gene>
    <name evidence="1" type="ORF">LTT95_07015</name>
</gene>
<sequence length="438" mass="48400">MEIPIEQDVDVERTLAWLHDVGGQTLAGRLEAAKAHFSAACLPDAVTMLWPDPSELLPPDDLPAGLVLQAHALVRDRRFFDARLASRFIPFIKSIGRELPRLDRVEGARERAIELLNPRNVHPEGSLLELTVAARYLNEGYDLRFITETGQRTPDLELVTRAGITVQIECKRLRSSDYEVRETKKVRTMFALASQLALSQGAFVCVDIVFKAALKDVPNSHMHDHMVAALRQAPDPWIWDDETSKGSISPGNIEALRADTVDSSLLVGPKLFRLFAGQVVHSQRIVFGARGTPHDLDPRYIDAFESIALCSWDTVSEESISARARNVRSKLAEIDQQLHACTLGAAHIVVDAERGADAADARRSKIKEQVTAFQFASPVVSLTTHYLLTHTAEETSWVIDETADVAGISSETLLDDPRLLPRGVELGSEPAWRYAAPA</sequence>
<evidence type="ECO:0000313" key="1">
    <source>
        <dbReference type="EMBL" id="MCD9096691.1"/>
    </source>
</evidence>
<accession>A0ABS8UD79</accession>
<dbReference type="EMBL" id="JAJQKU010000002">
    <property type="protein sequence ID" value="MCD9096691.1"/>
    <property type="molecule type" value="Genomic_DNA"/>
</dbReference>
<keyword evidence="2" id="KW-1185">Reference proteome</keyword>
<evidence type="ECO:0008006" key="3">
    <source>
        <dbReference type="Google" id="ProtNLM"/>
    </source>
</evidence>